<evidence type="ECO:0000313" key="2">
    <source>
        <dbReference type="Proteomes" id="UP000229730"/>
    </source>
</evidence>
<dbReference type="EMBL" id="PDEM01000023">
    <property type="protein sequence ID" value="PHZ84730.1"/>
    <property type="molecule type" value="Genomic_DNA"/>
</dbReference>
<comment type="caution">
    <text evidence="1">The sequence shown here is derived from an EMBL/GenBank/DDBJ whole genome shotgun (WGS) entry which is preliminary data.</text>
</comment>
<organism evidence="1 2">
    <name type="scientific">Paremcibacter congregatus</name>
    <dbReference type="NCBI Taxonomy" id="2043170"/>
    <lineage>
        <taxon>Bacteria</taxon>
        <taxon>Pseudomonadati</taxon>
        <taxon>Pseudomonadota</taxon>
        <taxon>Alphaproteobacteria</taxon>
        <taxon>Emcibacterales</taxon>
        <taxon>Emcibacteraceae</taxon>
        <taxon>Paremcibacter</taxon>
    </lineage>
</organism>
<dbReference type="AlphaFoldDB" id="A0A2G4YR34"/>
<accession>A0A2G4YR34</accession>
<protein>
    <submittedName>
        <fullName evidence="1">Uncharacterized protein</fullName>
    </submittedName>
</protein>
<dbReference type="InParanoid" id="A0A2G4YR34"/>
<evidence type="ECO:0000313" key="1">
    <source>
        <dbReference type="EMBL" id="PHZ84730.1"/>
    </source>
</evidence>
<sequence>MPFLDASMSDGLEQPDPHHYLEKFMAIFDLMRALVTLIYMALKRYNIILSLLVASMVVSKNSDEILCIGPPRSI</sequence>
<keyword evidence="2" id="KW-1185">Reference proteome</keyword>
<dbReference type="Proteomes" id="UP000229730">
    <property type="component" value="Unassembled WGS sequence"/>
</dbReference>
<name>A0A2G4YR34_9PROT</name>
<gene>
    <name evidence="1" type="ORF">CRD36_10620</name>
</gene>
<proteinExistence type="predicted"/>
<reference evidence="1 2" key="1">
    <citation type="submission" date="2017-10" db="EMBL/GenBank/DDBJ databases">
        <title>Frigbacter circumglobatus gen. nov. sp. nov., isolated from sediment cultured in situ.</title>
        <authorList>
            <person name="Zhao Z."/>
        </authorList>
    </citation>
    <scope>NUCLEOTIDE SEQUENCE [LARGE SCALE GENOMIC DNA]</scope>
    <source>
        <strain evidence="1 2">ZYL</strain>
    </source>
</reference>